<name>A0A4P6F8E3_9MICO</name>
<dbReference type="RefSeq" id="WP_129188524.1">
    <property type="nucleotide sequence ID" value="NZ_CP035491.1"/>
</dbReference>
<feature type="transmembrane region" description="Helical" evidence="6">
    <location>
        <begin position="182"/>
        <end position="200"/>
    </location>
</feature>
<feature type="region of interest" description="Disordered" evidence="5">
    <location>
        <begin position="219"/>
        <end position="241"/>
    </location>
</feature>
<feature type="domain" description="Major facilitator superfamily (MFS) profile" evidence="7">
    <location>
        <begin position="18"/>
        <end position="438"/>
    </location>
</feature>
<dbReference type="OrthoDB" id="9776171at2"/>
<proteinExistence type="predicted"/>
<protein>
    <submittedName>
        <fullName evidence="8">MFS transporter</fullName>
    </submittedName>
</protein>
<evidence type="ECO:0000256" key="6">
    <source>
        <dbReference type="SAM" id="Phobius"/>
    </source>
</evidence>
<keyword evidence="3 6" id="KW-1133">Transmembrane helix</keyword>
<keyword evidence="9" id="KW-1185">Reference proteome</keyword>
<sequence>MSGVGGAAITSRPRRGLSLAVLVGNQLLAGVGVASGIAVAALLAEDLTGTALLAGLSQTSSVLGAGIVAIPLARLAVARGRHVALALGYGLACLGAVAVIVAAATAIVPLVFVGLAAFGAGSAAGLQARFAATEVARPGFEARAMSLVLWATTIGSVAGPNLSEAGAAFGRWAGLPPLAGPFVFSGLAFAISTLAVGALLRLPKPGVLEADAAADADAAGGADAPADAAPDPVSDPVSDQSARPVGTWAALTTAARNPTSLLALLAIVCSHTAMVAVMVMTPVHLHDHGGTLGLIGLVISIHILGMYGASPIMGWLVDRFGPIPVIGLGAVLLAGATMLGVFAPSDRIELVPLALGLLGLGWSAGLIGGSALLTVSVEPPLRVPLQGGSDAAMNFAAALASASSGAVLAAGGFAAVNVVGALAIVPLVVVGAGVVARTRRDRLRVG</sequence>
<evidence type="ECO:0000256" key="3">
    <source>
        <dbReference type="ARBA" id="ARBA00022989"/>
    </source>
</evidence>
<dbReference type="Gene3D" id="1.20.1250.20">
    <property type="entry name" value="MFS general substrate transporter like domains"/>
    <property type="match status" value="1"/>
</dbReference>
<evidence type="ECO:0000256" key="1">
    <source>
        <dbReference type="ARBA" id="ARBA00004651"/>
    </source>
</evidence>
<evidence type="ECO:0000259" key="7">
    <source>
        <dbReference type="PROSITE" id="PS50850"/>
    </source>
</evidence>
<evidence type="ECO:0000256" key="5">
    <source>
        <dbReference type="SAM" id="MobiDB-lite"/>
    </source>
</evidence>
<dbReference type="SUPFAM" id="SSF103473">
    <property type="entry name" value="MFS general substrate transporter"/>
    <property type="match status" value="1"/>
</dbReference>
<evidence type="ECO:0000313" key="8">
    <source>
        <dbReference type="EMBL" id="QAY72370.1"/>
    </source>
</evidence>
<dbReference type="AlphaFoldDB" id="A0A4P6F8E3"/>
<dbReference type="Pfam" id="PF07690">
    <property type="entry name" value="MFS_1"/>
    <property type="match status" value="1"/>
</dbReference>
<dbReference type="GO" id="GO:0005886">
    <property type="term" value="C:plasma membrane"/>
    <property type="evidence" value="ECO:0007669"/>
    <property type="project" value="UniProtKB-SubCell"/>
</dbReference>
<feature type="transmembrane region" description="Helical" evidence="6">
    <location>
        <begin position="292"/>
        <end position="316"/>
    </location>
</feature>
<dbReference type="InterPro" id="IPR036259">
    <property type="entry name" value="MFS_trans_sf"/>
</dbReference>
<feature type="transmembrane region" description="Helical" evidence="6">
    <location>
        <begin position="350"/>
        <end position="375"/>
    </location>
</feature>
<organism evidence="8 9">
    <name type="scientific">Agromyces protaetiae</name>
    <dbReference type="NCBI Taxonomy" id="2509455"/>
    <lineage>
        <taxon>Bacteria</taxon>
        <taxon>Bacillati</taxon>
        <taxon>Actinomycetota</taxon>
        <taxon>Actinomycetes</taxon>
        <taxon>Micrococcales</taxon>
        <taxon>Microbacteriaceae</taxon>
        <taxon>Agromyces</taxon>
    </lineage>
</organism>
<comment type="subcellular location">
    <subcellularLocation>
        <location evidence="1">Cell membrane</location>
        <topology evidence="1">Multi-pass membrane protein</topology>
    </subcellularLocation>
</comment>
<feature type="transmembrane region" description="Helical" evidence="6">
    <location>
        <begin position="144"/>
        <end position="162"/>
    </location>
</feature>
<accession>A0A4P6F8E3</accession>
<dbReference type="KEGG" id="agf:ET445_02470"/>
<dbReference type="PANTHER" id="PTHR23534">
    <property type="entry name" value="MFS PERMEASE"/>
    <property type="match status" value="1"/>
</dbReference>
<feature type="transmembrane region" description="Helical" evidence="6">
    <location>
        <begin position="19"/>
        <end position="44"/>
    </location>
</feature>
<keyword evidence="2 6" id="KW-0812">Transmembrane</keyword>
<dbReference type="GO" id="GO:0022857">
    <property type="term" value="F:transmembrane transporter activity"/>
    <property type="evidence" value="ECO:0007669"/>
    <property type="project" value="InterPro"/>
</dbReference>
<keyword evidence="4 6" id="KW-0472">Membrane</keyword>
<gene>
    <name evidence="8" type="ORF">ET445_02470</name>
</gene>
<feature type="transmembrane region" description="Helical" evidence="6">
    <location>
        <begin position="261"/>
        <end position="280"/>
    </location>
</feature>
<dbReference type="InterPro" id="IPR020846">
    <property type="entry name" value="MFS_dom"/>
</dbReference>
<evidence type="ECO:0000256" key="2">
    <source>
        <dbReference type="ARBA" id="ARBA00022692"/>
    </source>
</evidence>
<feature type="transmembrane region" description="Helical" evidence="6">
    <location>
        <begin position="395"/>
        <end position="413"/>
    </location>
</feature>
<feature type="transmembrane region" description="Helical" evidence="6">
    <location>
        <begin position="323"/>
        <end position="344"/>
    </location>
</feature>
<feature type="transmembrane region" description="Helical" evidence="6">
    <location>
        <begin position="419"/>
        <end position="436"/>
    </location>
</feature>
<dbReference type="PANTHER" id="PTHR23534:SF1">
    <property type="entry name" value="MAJOR FACILITATOR SUPERFAMILY PROTEIN"/>
    <property type="match status" value="1"/>
</dbReference>
<feature type="transmembrane region" description="Helical" evidence="6">
    <location>
        <begin position="84"/>
        <end position="104"/>
    </location>
</feature>
<dbReference type="InterPro" id="IPR011701">
    <property type="entry name" value="MFS"/>
</dbReference>
<evidence type="ECO:0000313" key="9">
    <source>
        <dbReference type="Proteomes" id="UP000291259"/>
    </source>
</evidence>
<feature type="compositionally biased region" description="Low complexity" evidence="5">
    <location>
        <begin position="219"/>
        <end position="239"/>
    </location>
</feature>
<dbReference type="Proteomes" id="UP000291259">
    <property type="component" value="Chromosome"/>
</dbReference>
<evidence type="ECO:0000256" key="4">
    <source>
        <dbReference type="ARBA" id="ARBA00023136"/>
    </source>
</evidence>
<feature type="transmembrane region" description="Helical" evidence="6">
    <location>
        <begin position="50"/>
        <end position="72"/>
    </location>
</feature>
<reference evidence="8 9" key="1">
    <citation type="submission" date="2019-01" db="EMBL/GenBank/DDBJ databases">
        <title>Genome sequencing of strain FW100M-8.</title>
        <authorList>
            <person name="Heo J."/>
            <person name="Kim S.-J."/>
            <person name="Kim J.-S."/>
            <person name="Hong S.-B."/>
            <person name="Kwon S.-W."/>
        </authorList>
    </citation>
    <scope>NUCLEOTIDE SEQUENCE [LARGE SCALE GENOMIC DNA]</scope>
    <source>
        <strain evidence="8 9">FW100M-8</strain>
    </source>
</reference>
<feature type="transmembrane region" description="Helical" evidence="6">
    <location>
        <begin position="110"/>
        <end position="132"/>
    </location>
</feature>
<dbReference type="EMBL" id="CP035491">
    <property type="protein sequence ID" value="QAY72370.1"/>
    <property type="molecule type" value="Genomic_DNA"/>
</dbReference>
<dbReference type="PROSITE" id="PS50850">
    <property type="entry name" value="MFS"/>
    <property type="match status" value="1"/>
</dbReference>